<dbReference type="AlphaFoldDB" id="A0A0F9UAM3"/>
<sequence length="61" mass="6963">MSDILVKDGTTILIKEDKLLVEVTIDLEGIKTATYALKSREHNREDTEPIQSTYVQFHEGE</sequence>
<comment type="caution">
    <text evidence="1">The sequence shown here is derived from an EMBL/GenBank/DDBJ whole genome shotgun (WGS) entry which is preliminary data.</text>
</comment>
<gene>
    <name evidence="1" type="ORF">LCGC14_0246000</name>
</gene>
<organism evidence="1">
    <name type="scientific">marine sediment metagenome</name>
    <dbReference type="NCBI Taxonomy" id="412755"/>
    <lineage>
        <taxon>unclassified sequences</taxon>
        <taxon>metagenomes</taxon>
        <taxon>ecological metagenomes</taxon>
    </lineage>
</organism>
<evidence type="ECO:0000313" key="1">
    <source>
        <dbReference type="EMBL" id="KKN88709.1"/>
    </source>
</evidence>
<accession>A0A0F9UAM3</accession>
<proteinExistence type="predicted"/>
<reference evidence="1" key="1">
    <citation type="journal article" date="2015" name="Nature">
        <title>Complex archaea that bridge the gap between prokaryotes and eukaryotes.</title>
        <authorList>
            <person name="Spang A."/>
            <person name="Saw J.H."/>
            <person name="Jorgensen S.L."/>
            <person name="Zaremba-Niedzwiedzka K."/>
            <person name="Martijn J."/>
            <person name="Lind A.E."/>
            <person name="van Eijk R."/>
            <person name="Schleper C."/>
            <person name="Guy L."/>
            <person name="Ettema T.J."/>
        </authorList>
    </citation>
    <scope>NUCLEOTIDE SEQUENCE</scope>
</reference>
<protein>
    <submittedName>
        <fullName evidence="1">Uncharacterized protein</fullName>
    </submittedName>
</protein>
<name>A0A0F9UAM3_9ZZZZ</name>
<dbReference type="EMBL" id="LAZR01000126">
    <property type="protein sequence ID" value="KKN88709.1"/>
    <property type="molecule type" value="Genomic_DNA"/>
</dbReference>